<name>A0ABT1MJ37_9BACT</name>
<keyword evidence="2" id="KW-1185">Reference proteome</keyword>
<dbReference type="RefSeq" id="WP_255027310.1">
    <property type="nucleotide sequence ID" value="NZ_JANDHW010000007.1"/>
</dbReference>
<accession>A0ABT1MJ37</accession>
<evidence type="ECO:0000313" key="1">
    <source>
        <dbReference type="EMBL" id="MCP9612069.1"/>
    </source>
</evidence>
<proteinExistence type="predicted"/>
<evidence type="ECO:0000313" key="2">
    <source>
        <dbReference type="Proteomes" id="UP001205603"/>
    </source>
</evidence>
<protein>
    <submittedName>
        <fullName evidence="1">Uncharacterized protein</fullName>
    </submittedName>
</protein>
<comment type="caution">
    <text evidence="1">The sequence shown here is derived from an EMBL/GenBank/DDBJ whole genome shotgun (WGS) entry which is preliminary data.</text>
</comment>
<dbReference type="EMBL" id="JANDHW010000007">
    <property type="protein sequence ID" value="MCP9612069.1"/>
    <property type="molecule type" value="Genomic_DNA"/>
</dbReference>
<organism evidence="1 2">
    <name type="scientific">Coprobacter tertius</name>
    <dbReference type="NCBI Taxonomy" id="2944915"/>
    <lineage>
        <taxon>Bacteria</taxon>
        <taxon>Pseudomonadati</taxon>
        <taxon>Bacteroidota</taxon>
        <taxon>Bacteroidia</taxon>
        <taxon>Bacteroidales</taxon>
        <taxon>Barnesiellaceae</taxon>
        <taxon>Coprobacter</taxon>
    </lineage>
</organism>
<sequence length="122" mass="14143">MEVVNEAFNVLKELLSSVVPPFTATIDDNSQYEVWAIKQEAGKSQENHVFFGKVIKHADSITVEFNDHLGKDKLKELFSAYLLQKMNPHGRIRIHEMNHQLHTDLQGAIDSIWRYYNSMGWI</sequence>
<gene>
    <name evidence="1" type="ORF">NMU02_08195</name>
</gene>
<reference evidence="1 2" key="1">
    <citation type="submission" date="2022-07" db="EMBL/GenBank/DDBJ databases">
        <title>Fecal culturing of patients with breast cancer.</title>
        <authorList>
            <person name="Teng N.M.Y."/>
            <person name="Kiu R."/>
            <person name="Evans R."/>
            <person name="Baker D.J."/>
            <person name="Zenner C."/>
            <person name="Robinson S.D."/>
            <person name="Hall L.J."/>
        </authorList>
    </citation>
    <scope>NUCLEOTIDE SEQUENCE [LARGE SCALE GENOMIC DNA]</scope>
    <source>
        <strain evidence="1 2">LH1063</strain>
    </source>
</reference>
<dbReference type="Proteomes" id="UP001205603">
    <property type="component" value="Unassembled WGS sequence"/>
</dbReference>